<dbReference type="GO" id="GO:0016791">
    <property type="term" value="F:phosphatase activity"/>
    <property type="evidence" value="ECO:0007669"/>
    <property type="project" value="UniProtKB-ARBA"/>
</dbReference>
<dbReference type="Gene3D" id="3.30.1240.10">
    <property type="match status" value="1"/>
</dbReference>
<dbReference type="GO" id="GO:0005829">
    <property type="term" value="C:cytosol"/>
    <property type="evidence" value="ECO:0007669"/>
    <property type="project" value="TreeGrafter"/>
</dbReference>
<dbReference type="SUPFAM" id="SSF56784">
    <property type="entry name" value="HAD-like"/>
    <property type="match status" value="1"/>
</dbReference>
<dbReference type="PANTHER" id="PTHR10000">
    <property type="entry name" value="PHOSPHOSERINE PHOSPHATASE"/>
    <property type="match status" value="1"/>
</dbReference>
<dbReference type="PANTHER" id="PTHR10000:SF53">
    <property type="entry name" value="5-AMINO-6-(5-PHOSPHO-D-RIBITYLAMINO)URACIL PHOSPHATASE YBJI-RELATED"/>
    <property type="match status" value="1"/>
</dbReference>
<evidence type="ECO:0000313" key="2">
    <source>
        <dbReference type="Proteomes" id="UP000283633"/>
    </source>
</evidence>
<dbReference type="AlphaFoldDB" id="A0A426DAY1"/>
<gene>
    <name evidence="1" type="ORF">D1831_01125</name>
</gene>
<keyword evidence="2" id="KW-1185">Reference proteome</keyword>
<proteinExistence type="predicted"/>
<dbReference type="Proteomes" id="UP000283633">
    <property type="component" value="Unassembled WGS sequence"/>
</dbReference>
<dbReference type="EMBL" id="QWZQ01000002">
    <property type="protein sequence ID" value="RRK11701.1"/>
    <property type="molecule type" value="Genomic_DNA"/>
</dbReference>
<organism evidence="1 2">
    <name type="scientific">Lactiplantibacillus garii</name>
    <dbReference type="NCBI Taxonomy" id="2306423"/>
    <lineage>
        <taxon>Bacteria</taxon>
        <taxon>Bacillati</taxon>
        <taxon>Bacillota</taxon>
        <taxon>Bacilli</taxon>
        <taxon>Lactobacillales</taxon>
        <taxon>Lactobacillaceae</taxon>
        <taxon>Lactiplantibacillus</taxon>
    </lineage>
</organism>
<name>A0A426DAY1_9LACO</name>
<dbReference type="GO" id="GO:0000287">
    <property type="term" value="F:magnesium ion binding"/>
    <property type="evidence" value="ECO:0007669"/>
    <property type="project" value="TreeGrafter"/>
</dbReference>
<sequence>MTIKLVAFDMDGTFLNDQNTYNHQRYGALLPKLRQRGIRVVAASGSQYQRLQTQFGAFQDQMDFVSQNGAVVHSDGQLLRVTAMPASAVRTTLVAIARAFTASEVAEHLVVGVKSAYVDQLISDASWQQTYHYYDHLQRVPNLAGVTAARLNDQITSIGITFAEQVNFQRALTRLRPQLPAGVTSQTSGYQTELISAATVNKGAGIRELQNKYGIADDELMTFGDNENDLSMLTVTPHAYAMANAVEHVKARVPHQTTSNNAEGVLDVLSRLV</sequence>
<dbReference type="InterPro" id="IPR000150">
    <property type="entry name" value="Cof"/>
</dbReference>
<dbReference type="Gene3D" id="3.40.50.1000">
    <property type="entry name" value="HAD superfamily/HAD-like"/>
    <property type="match status" value="1"/>
</dbReference>
<dbReference type="InterPro" id="IPR036412">
    <property type="entry name" value="HAD-like_sf"/>
</dbReference>
<dbReference type="RefSeq" id="WP_125070832.1">
    <property type="nucleotide sequence ID" value="NZ_QWZQ01000002.1"/>
</dbReference>
<protein>
    <submittedName>
        <fullName evidence="1">HAD family phosphatase</fullName>
    </submittedName>
</protein>
<dbReference type="OrthoDB" id="9814970at2"/>
<comment type="caution">
    <text evidence="1">The sequence shown here is derived from an EMBL/GenBank/DDBJ whole genome shotgun (WGS) entry which is preliminary data.</text>
</comment>
<dbReference type="SFLD" id="SFLDG01140">
    <property type="entry name" value="C2.B:_Phosphomannomutase_and_P"/>
    <property type="match status" value="1"/>
</dbReference>
<reference evidence="1 2" key="1">
    <citation type="submission" date="2018-08" db="EMBL/GenBank/DDBJ databases">
        <title>Genome Lactobacillus garii FI11369.</title>
        <authorList>
            <person name="Diaz M."/>
            <person name="Narbad A."/>
        </authorList>
    </citation>
    <scope>NUCLEOTIDE SEQUENCE [LARGE SCALE GENOMIC DNA]</scope>
    <source>
        <strain evidence="1 2">FI11369</strain>
    </source>
</reference>
<dbReference type="InterPro" id="IPR006379">
    <property type="entry name" value="HAD-SF_hydro_IIB"/>
</dbReference>
<dbReference type="InterPro" id="IPR023214">
    <property type="entry name" value="HAD_sf"/>
</dbReference>
<accession>A0A426DAY1</accession>
<dbReference type="NCBIfam" id="TIGR01484">
    <property type="entry name" value="HAD-SF-IIB"/>
    <property type="match status" value="1"/>
</dbReference>
<dbReference type="Pfam" id="PF08282">
    <property type="entry name" value="Hydrolase_3"/>
    <property type="match status" value="1"/>
</dbReference>
<evidence type="ECO:0000313" key="1">
    <source>
        <dbReference type="EMBL" id="RRK11701.1"/>
    </source>
</evidence>
<dbReference type="SFLD" id="SFLDS00003">
    <property type="entry name" value="Haloacid_Dehalogenase"/>
    <property type="match status" value="1"/>
</dbReference>
<dbReference type="NCBIfam" id="TIGR00099">
    <property type="entry name" value="Cof-subfamily"/>
    <property type="match status" value="1"/>
</dbReference>